<keyword evidence="3" id="KW-1185">Reference proteome</keyword>
<dbReference type="InterPro" id="IPR038792">
    <property type="entry name" value="CFAP97D1/2"/>
</dbReference>
<evidence type="ECO:0008006" key="4">
    <source>
        <dbReference type="Google" id="ProtNLM"/>
    </source>
</evidence>
<comment type="similarity">
    <text evidence="1">Belongs to the CFAP97 family.</text>
</comment>
<dbReference type="PANTHER" id="PTHR33768:SF5">
    <property type="entry name" value="SPERM AXONEMAL MAINTENANCE PROTEIN CFAP97D1"/>
    <property type="match status" value="1"/>
</dbReference>
<evidence type="ECO:0000313" key="3">
    <source>
        <dbReference type="Proteomes" id="UP001178461"/>
    </source>
</evidence>
<reference evidence="2" key="1">
    <citation type="submission" date="2022-12" db="EMBL/GenBank/DDBJ databases">
        <authorList>
            <person name="Alioto T."/>
            <person name="Alioto T."/>
            <person name="Gomez Garrido J."/>
        </authorList>
    </citation>
    <scope>NUCLEOTIDE SEQUENCE</scope>
</reference>
<evidence type="ECO:0000256" key="1">
    <source>
        <dbReference type="ARBA" id="ARBA00008315"/>
    </source>
</evidence>
<dbReference type="AlphaFoldDB" id="A0AA35L596"/>
<protein>
    <recommendedName>
        <fullName evidence="4">CFAP97 domain containing 1</fullName>
    </recommendedName>
</protein>
<sequence length="183" mass="21294">MSSFDVLTFPVVVANSRQRIACTRNQSRTGEYVFRGKKELARSHVDSRPPEAKTHLYFKVSKIQDAQKKIGLIERENKTLSTRLAHIYRGTGLVDCWNPYQKKSSQRQKQNIELVRITVENQGILKRIRERKPTYDRKQSEIDWENSRKYLRTSTRFLISNHEKLGAVRNSKPFGPVRSSTAS</sequence>
<dbReference type="InterPro" id="IPR029488">
    <property type="entry name" value="Hmw/CFAP97"/>
</dbReference>
<evidence type="ECO:0000313" key="2">
    <source>
        <dbReference type="EMBL" id="CAI5790085.1"/>
    </source>
</evidence>
<gene>
    <name evidence="2" type="ORF">PODLI_1B011441</name>
</gene>
<proteinExistence type="inferred from homology"/>
<dbReference type="Proteomes" id="UP001178461">
    <property type="component" value="Chromosome 13"/>
</dbReference>
<dbReference type="EMBL" id="OX395138">
    <property type="protein sequence ID" value="CAI5790085.1"/>
    <property type="molecule type" value="Genomic_DNA"/>
</dbReference>
<accession>A0AA35L596</accession>
<name>A0AA35L596_9SAUR</name>
<dbReference type="PANTHER" id="PTHR33768">
    <property type="entry name" value="MIP11318P"/>
    <property type="match status" value="1"/>
</dbReference>
<dbReference type="GO" id="GO:0007288">
    <property type="term" value="P:sperm axoneme assembly"/>
    <property type="evidence" value="ECO:0007669"/>
    <property type="project" value="TreeGrafter"/>
</dbReference>
<organism evidence="2 3">
    <name type="scientific">Podarcis lilfordi</name>
    <name type="common">Lilford's wall lizard</name>
    <dbReference type="NCBI Taxonomy" id="74358"/>
    <lineage>
        <taxon>Eukaryota</taxon>
        <taxon>Metazoa</taxon>
        <taxon>Chordata</taxon>
        <taxon>Craniata</taxon>
        <taxon>Vertebrata</taxon>
        <taxon>Euteleostomi</taxon>
        <taxon>Lepidosauria</taxon>
        <taxon>Squamata</taxon>
        <taxon>Bifurcata</taxon>
        <taxon>Unidentata</taxon>
        <taxon>Episquamata</taxon>
        <taxon>Laterata</taxon>
        <taxon>Lacertibaenia</taxon>
        <taxon>Lacertidae</taxon>
        <taxon>Podarcis</taxon>
    </lineage>
</organism>
<dbReference type="Pfam" id="PF13879">
    <property type="entry name" value="Hmw_CFAP97"/>
    <property type="match status" value="1"/>
</dbReference>